<organism evidence="1 2">
    <name type="scientific">Toxocara canis</name>
    <name type="common">Canine roundworm</name>
    <dbReference type="NCBI Taxonomy" id="6265"/>
    <lineage>
        <taxon>Eukaryota</taxon>
        <taxon>Metazoa</taxon>
        <taxon>Ecdysozoa</taxon>
        <taxon>Nematoda</taxon>
        <taxon>Chromadorea</taxon>
        <taxon>Rhabditida</taxon>
        <taxon>Spirurina</taxon>
        <taxon>Ascaridomorpha</taxon>
        <taxon>Ascaridoidea</taxon>
        <taxon>Toxocaridae</taxon>
        <taxon>Toxocara</taxon>
    </lineage>
</organism>
<dbReference type="Proteomes" id="UP000031036">
    <property type="component" value="Unassembled WGS sequence"/>
</dbReference>
<dbReference type="EMBL" id="JPKZ01002389">
    <property type="protein sequence ID" value="KHN76993.1"/>
    <property type="molecule type" value="Genomic_DNA"/>
</dbReference>
<dbReference type="OrthoDB" id="28894at2759"/>
<proteinExistence type="predicted"/>
<dbReference type="SUPFAM" id="SSF55753">
    <property type="entry name" value="Actin depolymerizing proteins"/>
    <property type="match status" value="4"/>
</dbReference>
<sequence>MTLSGRINRCNQWNTFEKVVLRRRDSVDENQYFAGSMTSLMAITGVRTLDAILGSICQLPEISFLTALRNDDDPIQHIDGGHVHTHIGFITEGRCRAQSAHHRPYFHSQLGGVSRKPSAASYLTWLSLFSEVRQAPSMIAQRLAELQKSANRWRENRLSETPFIVSTNLAERKNALLRRNSSTFENEYVAPANTSTNSLTTKSFIISKSMANDETSNEVGKPEVETTPCRRGILEERKNSLAKSSERWRCRVRTDSELENLEAVGRLRKDHKCTVTPTRTYAIDIGKGLDRFYSSPSGISPPSKLLHVSDVHFDDIAPTTPKLLVPSRPLARRRIRSRATHRLPEFSSPTVNSAPVTPVDYRLKREQSEEGLSEARIATSAKRGLQSKLDYSAVKLKRAEVKSPYPDLMLIRVKGEKHADVRLVAPKFSSVHAYGVFILLTPSRIFLYTGKYANLVERTKATQIVTSVCSKNGELGCHAKRVEEVNGRGNDDFWKMLGCADGHSVPDDYVPDELLESAEPFENLIATTNIVFKIAADHSVFFLSSAEVPKYSIFHPNANLVFDFGSEIYVWAGRSADRNGTRQALAYAEELRCQSAPHIKNSQLLFGDSFDGGRPQWCVLIKLAQGLGDTLFRHKFHDWKSSTVRLSSRWEMRAPKQIIKNTLEEEALAVELGRLLAENPPKESLLIFEETELARRAHNVFTERLEFMVLEGENELRQLDDMHVFTNDACYVIKWEYRIERSGIHKLDGSKREHDTGRRRTAFFFWLGSKTTKKQQGLCALALRDLDRERHPHERVLQDQEPPLLLQFFSGTMIVTGTGSNVFIVLGSSLANEYRMVELHEPIVFRSHGVYVIVRDDTITVWYGAQSKEIWRNAALHLAKHVLKVKHAYFKNLKEHAQIVEVNEEVGGSSVPVISADNWEQAPRLIRLYETDGKDVPCAQWDPQMPFSFHQQDLRDTMLVDQGTRLWLWTTDVASTYALRVANAYWQGRNGAKCVICKTREPDAFKALFPEWENFIDEAAEEDAVQESPERSDPCELDELLRSRTKHWPLEKVVARELPSGVDLKRNKANRKIQGLNYVEQRYGTTAVIGMKTLPPDSDQLPVKFD</sequence>
<gene>
    <name evidence="1" type="primary">SVIL</name>
    <name evidence="1" type="ORF">Tcan_06034</name>
</gene>
<dbReference type="GO" id="GO:0051015">
    <property type="term" value="F:actin filament binding"/>
    <property type="evidence" value="ECO:0007669"/>
    <property type="project" value="InterPro"/>
</dbReference>
<dbReference type="GO" id="GO:0051014">
    <property type="term" value="P:actin filament severing"/>
    <property type="evidence" value="ECO:0007669"/>
    <property type="project" value="TreeGrafter"/>
</dbReference>
<reference evidence="1 2" key="1">
    <citation type="submission" date="2014-11" db="EMBL/GenBank/DDBJ databases">
        <title>Genetic blueprint of the zoonotic pathogen Toxocara canis.</title>
        <authorList>
            <person name="Zhu X.-Q."/>
            <person name="Korhonen P.K."/>
            <person name="Cai H."/>
            <person name="Young N.D."/>
            <person name="Nejsum P."/>
            <person name="von Samson-Himmelstjerna G."/>
            <person name="Boag P.R."/>
            <person name="Tan P."/>
            <person name="Li Q."/>
            <person name="Min J."/>
            <person name="Yang Y."/>
            <person name="Wang X."/>
            <person name="Fang X."/>
            <person name="Hall R.S."/>
            <person name="Hofmann A."/>
            <person name="Sternberg P.W."/>
            <person name="Jex A.R."/>
            <person name="Gasser R.B."/>
        </authorList>
    </citation>
    <scope>NUCLEOTIDE SEQUENCE [LARGE SCALE GENOMIC DNA]</scope>
    <source>
        <strain evidence="1">PN_DK_2014</strain>
    </source>
</reference>
<dbReference type="PANTHER" id="PTHR11977">
    <property type="entry name" value="VILLIN"/>
    <property type="match status" value="1"/>
</dbReference>
<dbReference type="GO" id="GO:0051016">
    <property type="term" value="P:barbed-end actin filament capping"/>
    <property type="evidence" value="ECO:0007669"/>
    <property type="project" value="TreeGrafter"/>
</dbReference>
<dbReference type="STRING" id="6265.A0A0B2V611"/>
<evidence type="ECO:0000313" key="1">
    <source>
        <dbReference type="EMBL" id="KHN76993.1"/>
    </source>
</evidence>
<dbReference type="SMART" id="SM00262">
    <property type="entry name" value="GEL"/>
    <property type="match status" value="3"/>
</dbReference>
<evidence type="ECO:0000313" key="2">
    <source>
        <dbReference type="Proteomes" id="UP000031036"/>
    </source>
</evidence>
<dbReference type="GO" id="GO:0005737">
    <property type="term" value="C:cytoplasm"/>
    <property type="evidence" value="ECO:0007669"/>
    <property type="project" value="TreeGrafter"/>
</dbReference>
<keyword evidence="2" id="KW-1185">Reference proteome</keyword>
<comment type="caution">
    <text evidence="1">The sequence shown here is derived from an EMBL/GenBank/DDBJ whole genome shotgun (WGS) entry which is preliminary data.</text>
</comment>
<dbReference type="GO" id="GO:0015629">
    <property type="term" value="C:actin cytoskeleton"/>
    <property type="evidence" value="ECO:0007669"/>
    <property type="project" value="TreeGrafter"/>
</dbReference>
<dbReference type="GO" id="GO:0008154">
    <property type="term" value="P:actin polymerization or depolymerization"/>
    <property type="evidence" value="ECO:0007669"/>
    <property type="project" value="TreeGrafter"/>
</dbReference>
<dbReference type="PANTHER" id="PTHR11977:SF45">
    <property type="entry name" value="SUPERVILLIN"/>
    <property type="match status" value="1"/>
</dbReference>
<name>A0A0B2V611_TOXCA</name>
<dbReference type="Gene3D" id="3.40.20.10">
    <property type="entry name" value="Severin"/>
    <property type="match status" value="5"/>
</dbReference>
<protein>
    <submittedName>
        <fullName evidence="1">Supervillin</fullName>
    </submittedName>
</protein>
<dbReference type="AlphaFoldDB" id="A0A0B2V611"/>
<dbReference type="GO" id="GO:0005546">
    <property type="term" value="F:phosphatidylinositol-4,5-bisphosphate binding"/>
    <property type="evidence" value="ECO:0007669"/>
    <property type="project" value="TreeGrafter"/>
</dbReference>
<dbReference type="InterPro" id="IPR007122">
    <property type="entry name" value="Villin/Gelsolin"/>
</dbReference>
<dbReference type="InterPro" id="IPR029006">
    <property type="entry name" value="ADF-H/Gelsolin-like_dom_sf"/>
</dbReference>
<accession>A0A0B2V611</accession>